<dbReference type="InterPro" id="IPR051395">
    <property type="entry name" value="Cytochrome_c_Peroxidase/MauG"/>
</dbReference>
<dbReference type="AlphaFoldDB" id="A0AAU0MZ50"/>
<dbReference type="KEGG" id="mpaf:R5R33_16320"/>
<keyword evidence="1 4" id="KW-0349">Heme</keyword>
<evidence type="ECO:0000256" key="2">
    <source>
        <dbReference type="ARBA" id="ARBA00022723"/>
    </source>
</evidence>
<evidence type="ECO:0000256" key="4">
    <source>
        <dbReference type="PROSITE-ProRule" id="PRU00433"/>
    </source>
</evidence>
<evidence type="ECO:0000313" key="8">
    <source>
        <dbReference type="Proteomes" id="UP001302477"/>
    </source>
</evidence>
<reference evidence="7 8" key="1">
    <citation type="submission" date="2023-10" db="EMBL/GenBank/DDBJ databases">
        <title>Description of Microbulbifer bruguierae sp. nov., isolated from the sediments of mangrove plant Bruguiera sexangula and comparative genomic analyses of the genus Microbulbifer.</title>
        <authorList>
            <person name="Long M."/>
        </authorList>
    </citation>
    <scope>NUCLEOTIDE SEQUENCE [LARGE SCALE GENOMIC DNA]</scope>
    <source>
        <strain evidence="7 8">SPO729</strain>
    </source>
</reference>
<sequence length="679" mass="75344">MIRQKAKGAGLPAVLLAVSGLALANAAVSEELPLLDQQYTRAPLAVGCNGQPDSAPLPLDPRTLVVAGVNNPNSAVQFNAYWVDLHNPPAPFIQDPEKLPPNPTTCGEFRASVERGKNNLERRDYFQFFSTSEAYFNLFKTWGYLLRPSDFDDQVIKRYGLTKAPYNNPYPYPWENPKWTNGGSGQLPMGLVQVKDEDGQYTGMIASSCSGCHDSKIGGDSESYFHWGRANGTIDAGLIQSDLFRANVFTQPLQLAPIPWSVNRGNTDAIGIIDYLPALFDMDTMLLAPSLLEYFPSHAGGQSKAPHWYHRAFKTRQFWDGALTSDNVRSESAFGMANLTRNAEERRALTPEFEDIDNFLISMSPPTYPKAINTALAEQGAVLFHERDLWASDANADIPKAPGNGSCASCHGVYSPRHAADTNYLPDPRLKGIAAVITPLATIGTDPQRANLMADEKKRRAWNSSFLAYNDLSPDHTGFVDSLTVSALNRVPRSQYDKGEGPIFSPLGPNEWIEPFGYIAPPLYGVWGNAPFFHNGSVPDLWSVLKPSDRVRIWKRQQTEAGIYGKNRGLDMSFAAFDWNKLGWKYEVLECSNNVLTSPFLPCTNDMATPDILFANVANKVAEFNSLAYQSPPPITDKQIKSRMIFNSYLYGMGNQGHEFTQSLTDEERYALIEYMKTL</sequence>
<dbReference type="GO" id="GO:0009055">
    <property type="term" value="F:electron transfer activity"/>
    <property type="evidence" value="ECO:0007669"/>
    <property type="project" value="InterPro"/>
</dbReference>
<dbReference type="GO" id="GO:0046872">
    <property type="term" value="F:metal ion binding"/>
    <property type="evidence" value="ECO:0007669"/>
    <property type="project" value="UniProtKB-KW"/>
</dbReference>
<keyword evidence="5" id="KW-0732">Signal</keyword>
<dbReference type="InterPro" id="IPR009056">
    <property type="entry name" value="Cyt_c-like_dom"/>
</dbReference>
<evidence type="ECO:0000259" key="6">
    <source>
        <dbReference type="PROSITE" id="PS51007"/>
    </source>
</evidence>
<dbReference type="Gene3D" id="1.10.760.10">
    <property type="entry name" value="Cytochrome c-like domain"/>
    <property type="match status" value="1"/>
</dbReference>
<evidence type="ECO:0000256" key="1">
    <source>
        <dbReference type="ARBA" id="ARBA00022617"/>
    </source>
</evidence>
<name>A0AAU0MZ50_9GAMM</name>
<dbReference type="GO" id="GO:0004130">
    <property type="term" value="F:cytochrome-c peroxidase activity"/>
    <property type="evidence" value="ECO:0007669"/>
    <property type="project" value="TreeGrafter"/>
</dbReference>
<protein>
    <recommendedName>
        <fullName evidence="6">Cytochrome c domain-containing protein</fullName>
    </recommendedName>
</protein>
<dbReference type="PANTHER" id="PTHR30600:SF9">
    <property type="entry name" value="BLR7738 PROTEIN"/>
    <property type="match status" value="1"/>
</dbReference>
<evidence type="ECO:0000313" key="7">
    <source>
        <dbReference type="EMBL" id="WOX05291.1"/>
    </source>
</evidence>
<dbReference type="InterPro" id="IPR036909">
    <property type="entry name" value="Cyt_c-like_dom_sf"/>
</dbReference>
<proteinExistence type="predicted"/>
<dbReference type="EMBL" id="CP137555">
    <property type="protein sequence ID" value="WOX05291.1"/>
    <property type="molecule type" value="Genomic_DNA"/>
</dbReference>
<dbReference type="RefSeq" id="WP_318953765.1">
    <property type="nucleotide sequence ID" value="NZ_CP137555.1"/>
</dbReference>
<feature type="signal peptide" evidence="5">
    <location>
        <begin position="1"/>
        <end position="24"/>
    </location>
</feature>
<dbReference type="Pfam" id="PF21419">
    <property type="entry name" value="RoxA-like_Cyt-c"/>
    <property type="match status" value="1"/>
</dbReference>
<feature type="chain" id="PRO_5043591468" description="Cytochrome c domain-containing protein" evidence="5">
    <location>
        <begin position="25"/>
        <end position="679"/>
    </location>
</feature>
<evidence type="ECO:0000256" key="5">
    <source>
        <dbReference type="SAM" id="SignalP"/>
    </source>
</evidence>
<dbReference type="PANTHER" id="PTHR30600">
    <property type="entry name" value="CYTOCHROME C PEROXIDASE-RELATED"/>
    <property type="match status" value="1"/>
</dbReference>
<dbReference type="SUPFAM" id="SSF46626">
    <property type="entry name" value="Cytochrome c"/>
    <property type="match status" value="1"/>
</dbReference>
<evidence type="ECO:0000256" key="3">
    <source>
        <dbReference type="ARBA" id="ARBA00023004"/>
    </source>
</evidence>
<keyword evidence="3 4" id="KW-0408">Iron</keyword>
<accession>A0AAU0MZ50</accession>
<gene>
    <name evidence="7" type="ORF">R5R33_16320</name>
</gene>
<keyword evidence="8" id="KW-1185">Reference proteome</keyword>
<feature type="domain" description="Cytochrome c" evidence="6">
    <location>
        <begin position="375"/>
        <end position="679"/>
    </location>
</feature>
<organism evidence="7 8">
    <name type="scientific">Microbulbifer pacificus</name>
    <dbReference type="NCBI Taxonomy" id="407164"/>
    <lineage>
        <taxon>Bacteria</taxon>
        <taxon>Pseudomonadati</taxon>
        <taxon>Pseudomonadota</taxon>
        <taxon>Gammaproteobacteria</taxon>
        <taxon>Cellvibrionales</taxon>
        <taxon>Microbulbiferaceae</taxon>
        <taxon>Microbulbifer</taxon>
    </lineage>
</organism>
<dbReference type="PROSITE" id="PS51007">
    <property type="entry name" value="CYTC"/>
    <property type="match status" value="1"/>
</dbReference>
<keyword evidence="2 4" id="KW-0479">Metal-binding</keyword>
<dbReference type="GO" id="GO:0020037">
    <property type="term" value="F:heme binding"/>
    <property type="evidence" value="ECO:0007669"/>
    <property type="project" value="InterPro"/>
</dbReference>
<dbReference type="Proteomes" id="UP001302477">
    <property type="component" value="Chromosome"/>
</dbReference>